<feature type="transmembrane region" description="Helical" evidence="1">
    <location>
        <begin position="62"/>
        <end position="88"/>
    </location>
</feature>
<dbReference type="EMBL" id="DWZA01000047">
    <property type="protein sequence ID" value="HJA70933.1"/>
    <property type="molecule type" value="Genomic_DNA"/>
</dbReference>
<keyword evidence="1" id="KW-0472">Membrane</keyword>
<sequence length="161" mass="17681">MNEMLAWVKYSWSKGFNLEGRARRREFWWNFLFYEVIAIALNICISIFGIILGAIAGPDAGAAISVVLQGLTTIISIVISIVIMLPLYVRRFHDIGMSGWIYLACIVGSFCCCIGTIVLLVLMCQDSKPDNQYGPNPKAFGGTLPNDGGYGNGGYNSGTYY</sequence>
<evidence type="ECO:0000313" key="2">
    <source>
        <dbReference type="EMBL" id="HJA70933.1"/>
    </source>
</evidence>
<feature type="transmembrane region" description="Helical" evidence="1">
    <location>
        <begin position="31"/>
        <end position="56"/>
    </location>
</feature>
<reference evidence="2" key="2">
    <citation type="submission" date="2021-04" db="EMBL/GenBank/DDBJ databases">
        <authorList>
            <person name="Gilroy R."/>
        </authorList>
    </citation>
    <scope>NUCLEOTIDE SEQUENCE</scope>
    <source>
        <strain evidence="2">CHK178-16964</strain>
    </source>
</reference>
<dbReference type="Proteomes" id="UP000823900">
    <property type="component" value="Unassembled WGS sequence"/>
</dbReference>
<evidence type="ECO:0000256" key="1">
    <source>
        <dbReference type="SAM" id="Phobius"/>
    </source>
</evidence>
<accession>A0A9D2HIP0</accession>
<dbReference type="PANTHER" id="PTHR34980:SF2">
    <property type="entry name" value="INNER MEMBRANE PROTEIN YHAH-RELATED"/>
    <property type="match status" value="1"/>
</dbReference>
<protein>
    <submittedName>
        <fullName evidence="2">DUF805 domain-containing protein</fullName>
    </submittedName>
</protein>
<name>A0A9D2HIP0_9FIRM</name>
<dbReference type="PANTHER" id="PTHR34980">
    <property type="entry name" value="INNER MEMBRANE PROTEIN-RELATED-RELATED"/>
    <property type="match status" value="1"/>
</dbReference>
<dbReference type="InterPro" id="IPR008523">
    <property type="entry name" value="DUF805"/>
</dbReference>
<comment type="caution">
    <text evidence="2">The sequence shown here is derived from an EMBL/GenBank/DDBJ whole genome shotgun (WGS) entry which is preliminary data.</text>
</comment>
<keyword evidence="1" id="KW-1133">Transmembrane helix</keyword>
<proteinExistence type="predicted"/>
<feature type="transmembrane region" description="Helical" evidence="1">
    <location>
        <begin position="100"/>
        <end position="123"/>
    </location>
</feature>
<organism evidence="2 3">
    <name type="scientific">Candidatus Lachnoclostridium stercoravium</name>
    <dbReference type="NCBI Taxonomy" id="2838633"/>
    <lineage>
        <taxon>Bacteria</taxon>
        <taxon>Bacillati</taxon>
        <taxon>Bacillota</taxon>
        <taxon>Clostridia</taxon>
        <taxon>Lachnospirales</taxon>
        <taxon>Lachnospiraceae</taxon>
    </lineage>
</organism>
<keyword evidence="1" id="KW-0812">Transmembrane</keyword>
<evidence type="ECO:0000313" key="3">
    <source>
        <dbReference type="Proteomes" id="UP000823900"/>
    </source>
</evidence>
<gene>
    <name evidence="2" type="ORF">IAA07_05040</name>
</gene>
<reference evidence="2" key="1">
    <citation type="journal article" date="2021" name="PeerJ">
        <title>Extensive microbial diversity within the chicken gut microbiome revealed by metagenomics and culture.</title>
        <authorList>
            <person name="Gilroy R."/>
            <person name="Ravi A."/>
            <person name="Getino M."/>
            <person name="Pursley I."/>
            <person name="Horton D.L."/>
            <person name="Alikhan N.F."/>
            <person name="Baker D."/>
            <person name="Gharbi K."/>
            <person name="Hall N."/>
            <person name="Watson M."/>
            <person name="Adriaenssens E.M."/>
            <person name="Foster-Nyarko E."/>
            <person name="Jarju S."/>
            <person name="Secka A."/>
            <person name="Antonio M."/>
            <person name="Oren A."/>
            <person name="Chaudhuri R.R."/>
            <person name="La Ragione R."/>
            <person name="Hildebrand F."/>
            <person name="Pallen M.J."/>
        </authorList>
    </citation>
    <scope>NUCLEOTIDE SEQUENCE</scope>
    <source>
        <strain evidence="2">CHK178-16964</strain>
    </source>
</reference>
<dbReference type="AlphaFoldDB" id="A0A9D2HIP0"/>
<dbReference type="Pfam" id="PF05656">
    <property type="entry name" value="DUF805"/>
    <property type="match status" value="1"/>
</dbReference>
<dbReference type="GO" id="GO:0005886">
    <property type="term" value="C:plasma membrane"/>
    <property type="evidence" value="ECO:0007669"/>
    <property type="project" value="TreeGrafter"/>
</dbReference>